<dbReference type="InterPro" id="IPR016169">
    <property type="entry name" value="FAD-bd_PCMH_sub2"/>
</dbReference>
<evidence type="ECO:0000256" key="3">
    <source>
        <dbReference type="ARBA" id="ARBA00022630"/>
    </source>
</evidence>
<dbReference type="RefSeq" id="WP_189607655.1">
    <property type="nucleotide sequence ID" value="NZ_BMXR01000003.1"/>
</dbReference>
<dbReference type="Pfam" id="PF01565">
    <property type="entry name" value="FAD_binding_4"/>
    <property type="match status" value="1"/>
</dbReference>
<comment type="similarity">
    <text evidence="2">Belongs to the oxygen-dependent FAD-linked oxidoreductase family.</text>
</comment>
<dbReference type="PANTHER" id="PTHR42973:SF39">
    <property type="entry name" value="FAD-BINDING PCMH-TYPE DOMAIN-CONTAINING PROTEIN"/>
    <property type="match status" value="1"/>
</dbReference>
<evidence type="ECO:0000259" key="6">
    <source>
        <dbReference type="PROSITE" id="PS51387"/>
    </source>
</evidence>
<evidence type="ECO:0000256" key="4">
    <source>
        <dbReference type="ARBA" id="ARBA00022827"/>
    </source>
</evidence>
<reference evidence="7" key="1">
    <citation type="journal article" date="2014" name="Int. J. Syst. Evol. Microbiol.">
        <title>Complete genome sequence of Corynebacterium casei LMG S-19264T (=DSM 44701T), isolated from a smear-ripened cheese.</title>
        <authorList>
            <consortium name="US DOE Joint Genome Institute (JGI-PGF)"/>
            <person name="Walter F."/>
            <person name="Albersmeier A."/>
            <person name="Kalinowski J."/>
            <person name="Ruckert C."/>
        </authorList>
    </citation>
    <scope>NUCLEOTIDE SEQUENCE</scope>
    <source>
        <strain evidence="7">KCTC 22169</strain>
    </source>
</reference>
<evidence type="ECO:0000313" key="8">
    <source>
        <dbReference type="Proteomes" id="UP000626148"/>
    </source>
</evidence>
<dbReference type="Gene3D" id="3.30.465.10">
    <property type="match status" value="1"/>
</dbReference>
<dbReference type="EMBL" id="BMXR01000003">
    <property type="protein sequence ID" value="GGX47151.1"/>
    <property type="molecule type" value="Genomic_DNA"/>
</dbReference>
<keyword evidence="4" id="KW-0274">FAD</keyword>
<evidence type="ECO:0000256" key="5">
    <source>
        <dbReference type="ARBA" id="ARBA00023002"/>
    </source>
</evidence>
<dbReference type="Pfam" id="PF08031">
    <property type="entry name" value="BBE"/>
    <property type="match status" value="1"/>
</dbReference>
<evidence type="ECO:0000313" key="7">
    <source>
        <dbReference type="EMBL" id="GGX47151.1"/>
    </source>
</evidence>
<keyword evidence="5" id="KW-0560">Oxidoreductase</keyword>
<dbReference type="Proteomes" id="UP000626148">
    <property type="component" value="Unassembled WGS sequence"/>
</dbReference>
<accession>A0A918N6P0</accession>
<dbReference type="SUPFAM" id="SSF56176">
    <property type="entry name" value="FAD-binding/transporter-associated domain-like"/>
    <property type="match status" value="1"/>
</dbReference>
<comment type="caution">
    <text evidence="7">The sequence shown here is derived from an EMBL/GenBank/DDBJ whole genome shotgun (WGS) entry which is preliminary data.</text>
</comment>
<dbReference type="PANTHER" id="PTHR42973">
    <property type="entry name" value="BINDING OXIDOREDUCTASE, PUTATIVE (AFU_ORTHOLOGUE AFUA_1G17690)-RELATED"/>
    <property type="match status" value="1"/>
</dbReference>
<dbReference type="InterPro" id="IPR006094">
    <property type="entry name" value="Oxid_FAD_bind_N"/>
</dbReference>
<reference evidence="7" key="2">
    <citation type="submission" date="2020-09" db="EMBL/GenBank/DDBJ databases">
        <authorList>
            <person name="Sun Q."/>
            <person name="Kim S."/>
        </authorList>
    </citation>
    <scope>NUCLEOTIDE SEQUENCE</scope>
    <source>
        <strain evidence="7">KCTC 22169</strain>
    </source>
</reference>
<dbReference type="InterPro" id="IPR012951">
    <property type="entry name" value="BBE"/>
</dbReference>
<dbReference type="GO" id="GO:0016491">
    <property type="term" value="F:oxidoreductase activity"/>
    <property type="evidence" value="ECO:0007669"/>
    <property type="project" value="UniProtKB-KW"/>
</dbReference>
<dbReference type="AlphaFoldDB" id="A0A918N6P0"/>
<dbReference type="InterPro" id="IPR050416">
    <property type="entry name" value="FAD-linked_Oxidoreductase"/>
</dbReference>
<gene>
    <name evidence="7" type="ORF">GCM10007392_12450</name>
</gene>
<keyword evidence="8" id="KW-1185">Reference proteome</keyword>
<dbReference type="InterPro" id="IPR016167">
    <property type="entry name" value="FAD-bd_PCMH_sub1"/>
</dbReference>
<protein>
    <submittedName>
        <fullName evidence="7">FAD-linked oxidase</fullName>
    </submittedName>
</protein>
<proteinExistence type="inferred from homology"/>
<organism evidence="7 8">
    <name type="scientific">Saccharospirillum salsuginis</name>
    <dbReference type="NCBI Taxonomy" id="418750"/>
    <lineage>
        <taxon>Bacteria</taxon>
        <taxon>Pseudomonadati</taxon>
        <taxon>Pseudomonadota</taxon>
        <taxon>Gammaproteobacteria</taxon>
        <taxon>Oceanospirillales</taxon>
        <taxon>Saccharospirillaceae</taxon>
        <taxon>Saccharospirillum</taxon>
    </lineage>
</organism>
<evidence type="ECO:0000256" key="1">
    <source>
        <dbReference type="ARBA" id="ARBA00001974"/>
    </source>
</evidence>
<dbReference type="Gene3D" id="3.40.462.20">
    <property type="match status" value="1"/>
</dbReference>
<dbReference type="Gene3D" id="3.30.43.10">
    <property type="entry name" value="Uridine Diphospho-n-acetylenolpyruvylglucosamine Reductase, domain 2"/>
    <property type="match status" value="1"/>
</dbReference>
<sequence length="472" mass="51561">MSNLNAVTLNGDATALADDAVTQLRAEFDGDVITPEHRDYDDARRVWNGEIDRRPALILRCRHAGDAATAVRFAARHELLTAVRGGGHNVGGLAVCDGGLVIDLSPMKGIELDAGQRRIRVDAGVTWAELDAATQKVGLAVPGGVVSTTGVAGLTLGGGIGWLRRAFGLSCDNVRALDVVTADGELRTLDARHEPELFSAIRGGGGNFGVVTRFEFDCHPVGPDVMFVAAFYPSEQGVDVLKRYRAFTETAPDAVSSFAICGTIPDEPDFPTELHGRDYVLIAACYAGEAETGARTLQPLRELGTPMHDMSDVMPFVDVQQLLDGDYPEGRHYYWKSLYMTALSDDAIEQVLSLAGERPSSLTTVDIWHLGGAMARANSGDTAFEHRAPEYLLGIESNWDDPRESDTNIDWTRQTCERMGAYAEDRGYLNFEPIDAEAIDKTYPQGYRRLRALKAQWDSKNLFRMNHNIKPG</sequence>
<name>A0A918N6P0_9GAMM</name>
<dbReference type="InterPro" id="IPR016166">
    <property type="entry name" value="FAD-bd_PCMH"/>
</dbReference>
<dbReference type="PROSITE" id="PS51387">
    <property type="entry name" value="FAD_PCMH"/>
    <property type="match status" value="1"/>
</dbReference>
<dbReference type="GO" id="GO:0071949">
    <property type="term" value="F:FAD binding"/>
    <property type="evidence" value="ECO:0007669"/>
    <property type="project" value="InterPro"/>
</dbReference>
<evidence type="ECO:0000256" key="2">
    <source>
        <dbReference type="ARBA" id="ARBA00005466"/>
    </source>
</evidence>
<keyword evidence="3" id="KW-0285">Flavoprotein</keyword>
<feature type="domain" description="FAD-binding PCMH-type" evidence="6">
    <location>
        <begin position="51"/>
        <end position="221"/>
    </location>
</feature>
<dbReference type="InterPro" id="IPR036318">
    <property type="entry name" value="FAD-bd_PCMH-like_sf"/>
</dbReference>
<comment type="cofactor">
    <cofactor evidence="1">
        <name>FAD</name>
        <dbReference type="ChEBI" id="CHEBI:57692"/>
    </cofactor>
</comment>